<dbReference type="OMA" id="WVMTAYL"/>
<sequence length="582" mass="63074">MAKDDLDQRRRSDPPMLDAPIPEEIIANNRQRQSQKAHLHGARRPVSGVRQGLLMTALLFGLLFSALDTSIASTSLVTISHDLHDFLNAPWIILAYLLTYMGFAVCISKLSDIYGRRNMLLTSWILFVAFSLGCALSRTMVALIVCRAFQGVGASGLYSLAQIGLFEVGPGDRPSIISAMIGATLAVAFVLGSLVGGLVSQLSDWRWLFHMNIPFGLVAILIIANFWPHENVAGILSWKAFTSIDFVGSTTLLTSSGFLVFAIQQAGSQTFEWGSVAIISALIISGVSWIAFVLWEVLLEMNKFPHIEPIFPIRLMLRRVYASGLVVTLLTGFPYMSLSIGLPERFQIVNHESALLATAHILPLLGSCAIGSFLGGRVSNKKNNTSYTLVAAACFQLLGTSLMTTVSGETASPVSQYGFQAIFGLGVGLSFAAATMMANILAPGQSELASVQGAVAQARVLGGCIGLSICTVIFNHHTNRYLEGRLTDEQLKGLHRSPLSGLQLPQELRELVSRVYVDAFAEQMKVMVIVCGVMVLVSLFTLEKEPAPLERMLSLRKDDARSRRGSDSGTEMDETTGAERVV</sequence>
<evidence type="ECO:0000256" key="5">
    <source>
        <dbReference type="SAM" id="MobiDB-lite"/>
    </source>
</evidence>
<evidence type="ECO:0000256" key="3">
    <source>
        <dbReference type="ARBA" id="ARBA00022989"/>
    </source>
</evidence>
<comment type="subcellular location">
    <subcellularLocation>
        <location evidence="1">Membrane</location>
        <topology evidence="1">Multi-pass membrane protein</topology>
    </subcellularLocation>
</comment>
<feature type="transmembrane region" description="Helical" evidence="6">
    <location>
        <begin position="240"/>
        <end position="263"/>
    </location>
</feature>
<dbReference type="PANTHER" id="PTHR23501:SF43">
    <property type="entry name" value="MULTIDRUG TRANSPORTER, PUTATIVE (AFU_ORTHOLOGUE AFUA_6G03040)-RELATED"/>
    <property type="match status" value="1"/>
</dbReference>
<gene>
    <name evidence="8" type="ORF">S40285_05542</name>
</gene>
<protein>
    <recommendedName>
        <fullName evidence="7">Major facilitator superfamily (MFS) profile domain-containing protein</fullName>
    </recommendedName>
</protein>
<feature type="region of interest" description="Disordered" evidence="5">
    <location>
        <begin position="557"/>
        <end position="582"/>
    </location>
</feature>
<dbReference type="SUPFAM" id="SSF103473">
    <property type="entry name" value="MFS general substrate transporter"/>
    <property type="match status" value="1"/>
</dbReference>
<feature type="transmembrane region" description="Helical" evidence="6">
    <location>
        <begin position="207"/>
        <end position="228"/>
    </location>
</feature>
<evidence type="ECO:0000313" key="8">
    <source>
        <dbReference type="EMBL" id="KFA62715.1"/>
    </source>
</evidence>
<dbReference type="InterPro" id="IPR036259">
    <property type="entry name" value="MFS_trans_sf"/>
</dbReference>
<feature type="transmembrane region" description="Helical" evidence="6">
    <location>
        <begin position="53"/>
        <end position="77"/>
    </location>
</feature>
<evidence type="ECO:0000256" key="6">
    <source>
        <dbReference type="SAM" id="Phobius"/>
    </source>
</evidence>
<feature type="domain" description="Major facilitator superfamily (MFS) profile" evidence="7">
    <location>
        <begin position="54"/>
        <end position="549"/>
    </location>
</feature>
<dbReference type="Gene3D" id="1.20.1250.20">
    <property type="entry name" value="MFS general substrate transporter like domains"/>
    <property type="match status" value="1"/>
</dbReference>
<feature type="transmembrane region" description="Helical" evidence="6">
    <location>
        <begin position="320"/>
        <end position="342"/>
    </location>
</feature>
<feature type="transmembrane region" description="Helical" evidence="6">
    <location>
        <begin position="354"/>
        <end position="375"/>
    </location>
</feature>
<dbReference type="InterPro" id="IPR020846">
    <property type="entry name" value="MFS_dom"/>
</dbReference>
<feature type="transmembrane region" description="Helical" evidence="6">
    <location>
        <begin position="387"/>
        <end position="406"/>
    </location>
</feature>
<feature type="transmembrane region" description="Helical" evidence="6">
    <location>
        <begin position="524"/>
        <end position="542"/>
    </location>
</feature>
<dbReference type="OrthoDB" id="440553at2759"/>
<keyword evidence="4 6" id="KW-0472">Membrane</keyword>
<feature type="transmembrane region" description="Helical" evidence="6">
    <location>
        <begin position="176"/>
        <end position="195"/>
    </location>
</feature>
<dbReference type="GO" id="GO:0005886">
    <property type="term" value="C:plasma membrane"/>
    <property type="evidence" value="ECO:0007669"/>
    <property type="project" value="TreeGrafter"/>
</dbReference>
<proteinExistence type="predicted"/>
<dbReference type="InParanoid" id="A0A084QFI0"/>
<feature type="compositionally biased region" description="Basic and acidic residues" evidence="5">
    <location>
        <begin position="557"/>
        <end position="566"/>
    </location>
</feature>
<dbReference type="Pfam" id="PF07690">
    <property type="entry name" value="MFS_1"/>
    <property type="match status" value="1"/>
</dbReference>
<dbReference type="Gene3D" id="1.20.1720.10">
    <property type="entry name" value="Multidrug resistance protein D"/>
    <property type="match status" value="1"/>
</dbReference>
<keyword evidence="2 6" id="KW-0812">Transmembrane</keyword>
<name>A0A084QFI0_STAC4</name>
<dbReference type="PANTHER" id="PTHR23501">
    <property type="entry name" value="MAJOR FACILITATOR SUPERFAMILY"/>
    <property type="match status" value="1"/>
</dbReference>
<evidence type="ECO:0000256" key="4">
    <source>
        <dbReference type="ARBA" id="ARBA00023136"/>
    </source>
</evidence>
<dbReference type="HOGENOM" id="CLU_000960_22_2_1"/>
<evidence type="ECO:0000256" key="1">
    <source>
        <dbReference type="ARBA" id="ARBA00004141"/>
    </source>
</evidence>
<feature type="transmembrane region" description="Helical" evidence="6">
    <location>
        <begin position="454"/>
        <end position="474"/>
    </location>
</feature>
<dbReference type="PROSITE" id="PS00216">
    <property type="entry name" value="SUGAR_TRANSPORT_1"/>
    <property type="match status" value="1"/>
</dbReference>
<evidence type="ECO:0000313" key="9">
    <source>
        <dbReference type="Proteomes" id="UP000028524"/>
    </source>
</evidence>
<evidence type="ECO:0000259" key="7">
    <source>
        <dbReference type="PROSITE" id="PS50850"/>
    </source>
</evidence>
<feature type="transmembrane region" description="Helical" evidence="6">
    <location>
        <begin position="275"/>
        <end position="299"/>
    </location>
</feature>
<keyword evidence="9" id="KW-1185">Reference proteome</keyword>
<reference evidence="8 9" key="1">
    <citation type="journal article" date="2014" name="BMC Genomics">
        <title>Comparative genome sequencing reveals chemotype-specific gene clusters in the toxigenic black mold Stachybotrys.</title>
        <authorList>
            <person name="Semeiks J."/>
            <person name="Borek D."/>
            <person name="Otwinowski Z."/>
            <person name="Grishin N.V."/>
        </authorList>
    </citation>
    <scope>NUCLEOTIDE SEQUENCE [LARGE SCALE GENOMIC DNA]</scope>
    <source>
        <strain evidence="8 9">IBT 40285</strain>
    </source>
</reference>
<dbReference type="InterPro" id="IPR011701">
    <property type="entry name" value="MFS"/>
</dbReference>
<dbReference type="AlphaFoldDB" id="A0A084QFI0"/>
<organism evidence="8 9">
    <name type="scientific">Stachybotrys chlorohalonatus (strain IBT 40285)</name>
    <dbReference type="NCBI Taxonomy" id="1283841"/>
    <lineage>
        <taxon>Eukaryota</taxon>
        <taxon>Fungi</taxon>
        <taxon>Dikarya</taxon>
        <taxon>Ascomycota</taxon>
        <taxon>Pezizomycotina</taxon>
        <taxon>Sordariomycetes</taxon>
        <taxon>Hypocreomycetidae</taxon>
        <taxon>Hypocreales</taxon>
        <taxon>Stachybotryaceae</taxon>
        <taxon>Stachybotrys</taxon>
    </lineage>
</organism>
<feature type="compositionally biased region" description="Basic and acidic residues" evidence="5">
    <location>
        <begin position="1"/>
        <end position="13"/>
    </location>
</feature>
<dbReference type="InterPro" id="IPR005829">
    <property type="entry name" value="Sugar_transporter_CS"/>
</dbReference>
<evidence type="ECO:0000256" key="2">
    <source>
        <dbReference type="ARBA" id="ARBA00022692"/>
    </source>
</evidence>
<accession>A0A084QFI0</accession>
<dbReference type="Proteomes" id="UP000028524">
    <property type="component" value="Unassembled WGS sequence"/>
</dbReference>
<keyword evidence="3 6" id="KW-1133">Transmembrane helix</keyword>
<feature type="transmembrane region" description="Helical" evidence="6">
    <location>
        <begin position="119"/>
        <end position="145"/>
    </location>
</feature>
<feature type="region of interest" description="Disordered" evidence="5">
    <location>
        <begin position="1"/>
        <end position="21"/>
    </location>
</feature>
<feature type="transmembrane region" description="Helical" evidence="6">
    <location>
        <begin position="89"/>
        <end position="107"/>
    </location>
</feature>
<dbReference type="EMBL" id="KL660781">
    <property type="protein sequence ID" value="KFA62715.1"/>
    <property type="molecule type" value="Genomic_DNA"/>
</dbReference>
<feature type="transmembrane region" description="Helical" evidence="6">
    <location>
        <begin position="418"/>
        <end position="442"/>
    </location>
</feature>
<dbReference type="GO" id="GO:0022857">
    <property type="term" value="F:transmembrane transporter activity"/>
    <property type="evidence" value="ECO:0007669"/>
    <property type="project" value="InterPro"/>
</dbReference>
<dbReference type="PROSITE" id="PS50850">
    <property type="entry name" value="MFS"/>
    <property type="match status" value="1"/>
</dbReference>